<protein>
    <submittedName>
        <fullName evidence="2">Putative ATP-dependent helicase lhr</fullName>
    </submittedName>
</protein>
<sequence>MAGHPRGLGRAGRRPHRLRQDPGRLPRRPGPARLDPSPRRPQEALPGPVHLPAEGPGRGRRAQPSQPPDRHPPGIRTDGPARARGQGGHPLGRHPRSRAPRPVHPPSGHPDHHPRVAVPDADVGHARRADRRGHGDPRRGARGRGHQARRPPRALPGAAGRPPPEARPPHRPFRDGPPGRRGGPFPLAAAQGGDRPAGVGQGVRPLRGRPGRGPGRAGRLPGGGRLGGRRAPVDLAACGGEDHRSGPVAPLHDRLRELPAPRGAPVQPPERDRVRTGHGRDPRRAPLPRRAHGRLGGRPGRAPGHRPCPPRLGVQGAACPGRGGPEGGPPARGRGHVQSRTGHRHGRGRPGGPGRIAALGGLRPATRRPGGPPGGRGLHRRGLPEVPRRPGPGGGGHGAHADRRHRVPQGPRQPAGRPGPAARGDDGHGHLAVRRPPRRRPTGRTLRLAPGIGLHGGPRHAGRPLPVRRLRRAAPARGVGPRHGRDHGPPRRPAPRRHLRGHDPRPRPLRRLPRRRRSQERRRPGRRARRGDGLRVPCGRRLHARHEFLAHRGHHPRPGSGLPGPGRAGPAALLEGRPTGPPARAGPGGRRVPARGRLAAQGRCPAPPPRRRPGRVGGGQRALLPRRAAGGLRPRPGRPDDRRGALPRRARRLARGRALALRRPGARPLGPRARREALRALRDGRAGHARRRRHSAAPAGRRPDGPGPARPGAGEDGPGVRRRAGPRGRRRRRLRQGRGRPGRHRSGGQLGAVRGPFPRVRRPRAAAAAPQPGQAHAAVAAAPARLPAAPGGERVRLVPDRPGGGPRVPPGRFRRPRARRADGRPGVPQGAPRRGHHSRAVPLRALPPLRLRRPVPVRGRLPARRAPRRRPVAGLTAAGRAAGPGGAARAARRGGAHGAGAGASVADRGPPRQGRRGRRGPPPPPRPAHGGGTGRAGRRTAMGSGPGRRPACHPGPDRGQRPLGGDRGRGPAARRAGHRPAGRRPGGLHGARQGPARRPPRALRPHPWPVHLDHGGIPLRPGRGRHRGRPPAAGRGGPGRPGRVPPGRDRPGVVRRGRAAPAAPPFPGRPAP</sequence>
<feature type="compositionally biased region" description="Gly residues" evidence="1">
    <location>
        <begin position="211"/>
        <end position="226"/>
    </location>
</feature>
<feature type="compositionally biased region" description="Low complexity" evidence="1">
    <location>
        <begin position="408"/>
        <end position="422"/>
    </location>
</feature>
<feature type="compositionally biased region" description="Low complexity" evidence="1">
    <location>
        <begin position="840"/>
        <end position="849"/>
    </location>
</feature>
<keyword evidence="2" id="KW-0547">Nucleotide-binding</keyword>
<evidence type="ECO:0000256" key="1">
    <source>
        <dbReference type="SAM" id="MobiDB-lite"/>
    </source>
</evidence>
<proteinExistence type="predicted"/>
<feature type="compositionally biased region" description="Low complexity" evidence="1">
    <location>
        <begin position="595"/>
        <end position="604"/>
    </location>
</feature>
<feature type="compositionally biased region" description="Basic residues" evidence="1">
    <location>
        <begin position="850"/>
        <end position="871"/>
    </location>
</feature>
<feature type="compositionally biased region" description="Basic and acidic residues" evidence="1">
    <location>
        <begin position="269"/>
        <end position="284"/>
    </location>
</feature>
<feature type="compositionally biased region" description="Basic residues" evidence="1">
    <location>
        <begin position="645"/>
        <end position="655"/>
    </location>
</feature>
<feature type="compositionally biased region" description="Basic residues" evidence="1">
    <location>
        <begin position="457"/>
        <end position="485"/>
    </location>
</feature>
<feature type="region of interest" description="Disordered" evidence="1">
    <location>
        <begin position="1"/>
        <end position="1072"/>
    </location>
</feature>
<feature type="compositionally biased region" description="Basic residues" evidence="1">
    <location>
        <begin position="431"/>
        <end position="442"/>
    </location>
</feature>
<feature type="compositionally biased region" description="Low complexity" evidence="1">
    <location>
        <begin position="355"/>
        <end position="369"/>
    </location>
</feature>
<evidence type="ECO:0000313" key="2">
    <source>
        <dbReference type="EMBL" id="EPJ35500.1"/>
    </source>
</evidence>
<reference evidence="2 3" key="1">
    <citation type="submission" date="2013-02" db="EMBL/GenBank/DDBJ databases">
        <title>Draft Genome Sequence of Streptomyces afghaniensis, Which Produces Compounds of the Julimycin B-Complex.</title>
        <authorList>
            <person name="Gruening B.A."/>
            <person name="Praeg A."/>
            <person name="Erxleben A."/>
            <person name="Guenther S."/>
            <person name="Fiedler H.-P."/>
            <person name="Goodfellow M."/>
            <person name="Mueller M."/>
        </authorList>
    </citation>
    <scope>NUCLEOTIDE SEQUENCE [LARGE SCALE GENOMIC DNA]</scope>
    <source>
        <strain evidence="2 3">772</strain>
    </source>
</reference>
<organism evidence="2 3">
    <name type="scientific">Streptomyces afghaniensis 772</name>
    <dbReference type="NCBI Taxonomy" id="1283301"/>
    <lineage>
        <taxon>Bacteria</taxon>
        <taxon>Bacillati</taxon>
        <taxon>Actinomycetota</taxon>
        <taxon>Actinomycetes</taxon>
        <taxon>Kitasatosporales</taxon>
        <taxon>Streptomycetaceae</taxon>
        <taxon>Streptomyces</taxon>
    </lineage>
</organism>
<feature type="compositionally biased region" description="Basic residues" evidence="1">
    <location>
        <begin position="140"/>
        <end position="152"/>
    </location>
</feature>
<accession>S4MIT8</accession>
<feature type="compositionally biased region" description="Basic residues" evidence="1">
    <location>
        <begin position="720"/>
        <end position="746"/>
    </location>
</feature>
<keyword evidence="2" id="KW-0067">ATP-binding</keyword>
<keyword evidence="2" id="KW-0347">Helicase</keyword>
<feature type="compositionally biased region" description="Basic residues" evidence="1">
    <location>
        <begin position="333"/>
        <end position="348"/>
    </location>
</feature>
<keyword evidence="3" id="KW-1185">Reference proteome</keyword>
<comment type="caution">
    <text evidence="2">The sequence shown here is derived from an EMBL/GenBank/DDBJ whole genome shotgun (WGS) entry which is preliminary data.</text>
</comment>
<evidence type="ECO:0000313" key="3">
    <source>
        <dbReference type="Proteomes" id="UP000015001"/>
    </source>
</evidence>
<name>S4MIT8_9ACTN</name>
<feature type="compositionally biased region" description="Basic and acidic residues" evidence="1">
    <location>
        <begin position="673"/>
        <end position="686"/>
    </location>
</feature>
<feature type="compositionally biased region" description="Basic and acidic residues" evidence="1">
    <location>
        <begin position="240"/>
        <end position="259"/>
    </location>
</feature>
<feature type="compositionally biased region" description="Basic and acidic residues" evidence="1">
    <location>
        <begin position="955"/>
        <end position="969"/>
    </location>
</feature>
<feature type="compositionally biased region" description="Pro residues" evidence="1">
    <location>
        <begin position="1062"/>
        <end position="1072"/>
    </location>
</feature>
<feature type="compositionally biased region" description="Low complexity" evidence="1">
    <location>
        <begin position="656"/>
        <end position="671"/>
    </location>
</feature>
<dbReference type="Proteomes" id="UP000015001">
    <property type="component" value="Unassembled WGS sequence"/>
</dbReference>
<keyword evidence="2" id="KW-0378">Hydrolase</keyword>
<gene>
    <name evidence="2" type="ORF">STAFG_7471</name>
</gene>
<feature type="compositionally biased region" description="Basic and acidic residues" evidence="1">
    <location>
        <begin position="122"/>
        <end position="139"/>
    </location>
</feature>
<feature type="compositionally biased region" description="Low complexity" evidence="1">
    <location>
        <begin position="568"/>
        <end position="585"/>
    </location>
</feature>
<feature type="compositionally biased region" description="Low complexity" evidence="1">
    <location>
        <begin position="872"/>
        <end position="881"/>
    </location>
</feature>
<feature type="compositionally biased region" description="Basic residues" evidence="1">
    <location>
        <begin position="286"/>
        <end position="295"/>
    </location>
</feature>
<dbReference type="HOGENOM" id="CLU_287408_0_0_11"/>
<feature type="compositionally biased region" description="Basic residues" evidence="1">
    <location>
        <begin position="91"/>
        <end position="101"/>
    </location>
</feature>
<dbReference type="EMBL" id="AOPY01001631">
    <property type="protein sequence ID" value="EPJ35500.1"/>
    <property type="molecule type" value="Genomic_DNA"/>
</dbReference>
<dbReference type="AlphaFoldDB" id="S4MIT8"/>
<dbReference type="GO" id="GO:0004386">
    <property type="term" value="F:helicase activity"/>
    <property type="evidence" value="ECO:0007669"/>
    <property type="project" value="UniProtKB-KW"/>
</dbReference>
<feature type="compositionally biased region" description="Low complexity" evidence="1">
    <location>
        <begin position="621"/>
        <end position="634"/>
    </location>
</feature>
<feature type="compositionally biased region" description="Low complexity" evidence="1">
    <location>
        <begin position="765"/>
        <end position="792"/>
    </location>
</feature>
<feature type="compositionally biased region" description="Basic residues" evidence="1">
    <location>
        <begin position="507"/>
        <end position="529"/>
    </location>
</feature>